<evidence type="ECO:0000256" key="5">
    <source>
        <dbReference type="ARBA" id="ARBA00023242"/>
    </source>
</evidence>
<reference evidence="8" key="1">
    <citation type="submission" date="2020-04" db="EMBL/GenBank/DDBJ databases">
        <authorList>
            <person name="Alioto T."/>
            <person name="Alioto T."/>
            <person name="Gomez Garrido J."/>
        </authorList>
    </citation>
    <scope>NUCLEOTIDE SEQUENCE</scope>
    <source>
        <strain evidence="8">A484AB</strain>
    </source>
</reference>
<name>A0A6S7G7N1_PARCT</name>
<keyword evidence="4" id="KW-0862">Zinc</keyword>
<comment type="caution">
    <text evidence="8">The sequence shown here is derived from an EMBL/GenBank/DDBJ whole genome shotgun (WGS) entry which is preliminary data.</text>
</comment>
<dbReference type="InterPro" id="IPR052035">
    <property type="entry name" value="ZnF_BED_domain_contain"/>
</dbReference>
<dbReference type="GO" id="GO:0003964">
    <property type="term" value="F:RNA-directed DNA polymerase activity"/>
    <property type="evidence" value="ECO:0007669"/>
    <property type="project" value="UniProtKB-KW"/>
</dbReference>
<dbReference type="InterPro" id="IPR012337">
    <property type="entry name" value="RNaseH-like_sf"/>
</dbReference>
<evidence type="ECO:0000256" key="6">
    <source>
        <dbReference type="SAM" id="MobiDB-lite"/>
    </source>
</evidence>
<evidence type="ECO:0000259" key="7">
    <source>
        <dbReference type="Pfam" id="PF05699"/>
    </source>
</evidence>
<dbReference type="Pfam" id="PF05699">
    <property type="entry name" value="Dimer_Tnp_hAT"/>
    <property type="match status" value="1"/>
</dbReference>
<keyword evidence="5" id="KW-0539">Nucleus</keyword>
<dbReference type="AlphaFoldDB" id="A0A6S7G7N1"/>
<feature type="compositionally biased region" description="Acidic residues" evidence="6">
    <location>
        <begin position="14"/>
        <end position="28"/>
    </location>
</feature>
<keyword evidence="9" id="KW-1185">Reference proteome</keyword>
<evidence type="ECO:0000313" key="8">
    <source>
        <dbReference type="EMBL" id="CAB3984982.1"/>
    </source>
</evidence>
<evidence type="ECO:0000313" key="9">
    <source>
        <dbReference type="Proteomes" id="UP001152795"/>
    </source>
</evidence>
<feature type="domain" description="HAT C-terminal dimerisation" evidence="7">
    <location>
        <begin position="545"/>
        <end position="597"/>
    </location>
</feature>
<dbReference type="PANTHER" id="PTHR46481:SF10">
    <property type="entry name" value="ZINC FINGER BED DOMAIN-CONTAINING PROTEIN 39"/>
    <property type="match status" value="1"/>
</dbReference>
<keyword evidence="8" id="KW-0695">RNA-directed DNA polymerase</keyword>
<dbReference type="Proteomes" id="UP001152795">
    <property type="component" value="Unassembled WGS sequence"/>
</dbReference>
<accession>A0A6S7G7N1</accession>
<dbReference type="GO" id="GO:0008270">
    <property type="term" value="F:zinc ion binding"/>
    <property type="evidence" value="ECO:0007669"/>
    <property type="project" value="UniProtKB-KW"/>
</dbReference>
<keyword evidence="8" id="KW-0548">Nucleotidyltransferase</keyword>
<proteinExistence type="predicted"/>
<protein>
    <submittedName>
        <fullName evidence="8">RNA-directed DNA polymerase from transposon BS</fullName>
    </submittedName>
</protein>
<keyword evidence="2" id="KW-0479">Metal-binding</keyword>
<comment type="subcellular location">
    <subcellularLocation>
        <location evidence="1">Nucleus</location>
    </subcellularLocation>
</comment>
<sequence length="615" mass="69505">MADRDENNENMVIVDDDGEFDDDEDGEETSTAPNVSVAVRIQEFPQECFKDTAIGKGAFFCEACREEISVKRSTIINHINTHKHLSGKEKLHQKAKRERDLAEVLRAYDEENHPIGETLSMNTRVFRLKVVTAFMKAGIAINKINCFRSILEESAYKLTDRTNMAQLIPVVHQEEKKNTLEELTGREISIVFDGTTRLGEALVIIVRFLDSEWKIQQRLLRFLLLAKSLAGEEVAREIISVLAREYGVATELPVATMRDRASVNNVAVRTIKVIFPNILDIGCFSHTLEHVGEKFDTPVLTKFIKHWVSLFAHSPHAKLLWKDRTGKSITTYSPTRWWSQWECIKQDLFLFYPHVTAFLTANRDTGTAPATTRKLLDIIANSEAKLKIEIAATVNAGEPFVKKTYSLEGDGPLVLEAYDAIIELENCVRLMHMPNVTQISSELAATDGPDQRDQEQWQDYACQCVQPGFNYFLDTFANADNLSQPLSCFKAAWLVDPKRVNDLVPTVADVKELGNFPFISNTDLDGLVAELPAYLAASTGVHNDDILAWWKRHEDVLPRWSREARKIFLCQPSSAAAERAFSLLKASFNEQQDSALEDYIETSLMLQYNGRGLGR</sequence>
<keyword evidence="3" id="KW-0863">Zinc-finger</keyword>
<dbReference type="OrthoDB" id="5980003at2759"/>
<organism evidence="8 9">
    <name type="scientific">Paramuricea clavata</name>
    <name type="common">Red gorgonian</name>
    <name type="synonym">Violescent sea-whip</name>
    <dbReference type="NCBI Taxonomy" id="317549"/>
    <lineage>
        <taxon>Eukaryota</taxon>
        <taxon>Metazoa</taxon>
        <taxon>Cnidaria</taxon>
        <taxon>Anthozoa</taxon>
        <taxon>Octocorallia</taxon>
        <taxon>Malacalcyonacea</taxon>
        <taxon>Plexauridae</taxon>
        <taxon>Paramuricea</taxon>
    </lineage>
</organism>
<evidence type="ECO:0000256" key="1">
    <source>
        <dbReference type="ARBA" id="ARBA00004123"/>
    </source>
</evidence>
<keyword evidence="8" id="KW-0808">Transferase</keyword>
<dbReference type="PANTHER" id="PTHR46481">
    <property type="entry name" value="ZINC FINGER BED DOMAIN-CONTAINING PROTEIN 4"/>
    <property type="match status" value="1"/>
</dbReference>
<dbReference type="GO" id="GO:0005634">
    <property type="term" value="C:nucleus"/>
    <property type="evidence" value="ECO:0007669"/>
    <property type="project" value="UniProtKB-SubCell"/>
</dbReference>
<feature type="region of interest" description="Disordered" evidence="6">
    <location>
        <begin position="1"/>
        <end position="33"/>
    </location>
</feature>
<dbReference type="SUPFAM" id="SSF53098">
    <property type="entry name" value="Ribonuclease H-like"/>
    <property type="match status" value="1"/>
</dbReference>
<evidence type="ECO:0000256" key="2">
    <source>
        <dbReference type="ARBA" id="ARBA00022723"/>
    </source>
</evidence>
<dbReference type="InterPro" id="IPR008906">
    <property type="entry name" value="HATC_C_dom"/>
</dbReference>
<evidence type="ECO:0000256" key="3">
    <source>
        <dbReference type="ARBA" id="ARBA00022771"/>
    </source>
</evidence>
<evidence type="ECO:0000256" key="4">
    <source>
        <dbReference type="ARBA" id="ARBA00022833"/>
    </source>
</evidence>
<gene>
    <name evidence="8" type="ORF">PACLA_8A076355</name>
</gene>
<dbReference type="EMBL" id="CACRXK020000811">
    <property type="protein sequence ID" value="CAB3984982.1"/>
    <property type="molecule type" value="Genomic_DNA"/>
</dbReference>
<dbReference type="GO" id="GO:0046983">
    <property type="term" value="F:protein dimerization activity"/>
    <property type="evidence" value="ECO:0007669"/>
    <property type="project" value="InterPro"/>
</dbReference>